<dbReference type="Proteomes" id="UP000190989">
    <property type="component" value="Unassembled WGS sequence"/>
</dbReference>
<dbReference type="GO" id="GO:0003677">
    <property type="term" value="F:DNA binding"/>
    <property type="evidence" value="ECO:0007669"/>
    <property type="project" value="UniProtKB-KW"/>
</dbReference>
<feature type="domain" description="HTH cro/C1-type" evidence="1">
    <location>
        <begin position="58"/>
        <end position="112"/>
    </location>
</feature>
<evidence type="ECO:0000259" key="1">
    <source>
        <dbReference type="PROSITE" id="PS50943"/>
    </source>
</evidence>
<dbReference type="STRING" id="428990.SAMN06295987_11034"/>
<dbReference type="InterPro" id="IPR010982">
    <property type="entry name" value="Lambda_DNA-bd_dom_sf"/>
</dbReference>
<keyword evidence="3" id="KW-1185">Reference proteome</keyword>
<protein>
    <submittedName>
        <fullName evidence="2">DNA-binding transcriptional regulator, XRE-family HTH domain</fullName>
    </submittedName>
</protein>
<dbReference type="Pfam" id="PF13560">
    <property type="entry name" value="HTH_31"/>
    <property type="match status" value="1"/>
</dbReference>
<organism evidence="2 3">
    <name type="scientific">Novosphingobium mathurense</name>
    <dbReference type="NCBI Taxonomy" id="428990"/>
    <lineage>
        <taxon>Bacteria</taxon>
        <taxon>Pseudomonadati</taxon>
        <taxon>Pseudomonadota</taxon>
        <taxon>Alphaproteobacteria</taxon>
        <taxon>Sphingomonadales</taxon>
        <taxon>Sphingomonadaceae</taxon>
        <taxon>Novosphingobium</taxon>
    </lineage>
</organism>
<evidence type="ECO:0000313" key="3">
    <source>
        <dbReference type="Proteomes" id="UP000190989"/>
    </source>
</evidence>
<keyword evidence="2" id="KW-0238">DNA-binding</keyword>
<dbReference type="EMBL" id="FVZE01000010">
    <property type="protein sequence ID" value="SLK09711.1"/>
    <property type="molecule type" value="Genomic_DNA"/>
</dbReference>
<reference evidence="3" key="1">
    <citation type="submission" date="2017-02" db="EMBL/GenBank/DDBJ databases">
        <authorList>
            <person name="Varghese N."/>
            <person name="Submissions S."/>
        </authorList>
    </citation>
    <scope>NUCLEOTIDE SEQUENCE [LARGE SCALE GENOMIC DNA]</scope>
    <source>
        <strain evidence="3">SM117</strain>
    </source>
</reference>
<dbReference type="CDD" id="cd00093">
    <property type="entry name" value="HTH_XRE"/>
    <property type="match status" value="1"/>
</dbReference>
<dbReference type="PROSITE" id="PS50943">
    <property type="entry name" value="HTH_CROC1"/>
    <property type="match status" value="1"/>
</dbReference>
<dbReference type="RefSeq" id="WP_079731711.1">
    <property type="nucleotide sequence ID" value="NZ_FVZE01000010.1"/>
</dbReference>
<evidence type="ECO:0000313" key="2">
    <source>
        <dbReference type="EMBL" id="SLK09711.1"/>
    </source>
</evidence>
<proteinExistence type="predicted"/>
<accession>A0A1U6INT5</accession>
<dbReference type="SUPFAM" id="SSF47413">
    <property type="entry name" value="lambda repressor-like DNA-binding domains"/>
    <property type="match status" value="1"/>
</dbReference>
<gene>
    <name evidence="2" type="ORF">SAMN06295987_11034</name>
</gene>
<name>A0A1U6INT5_9SPHN</name>
<dbReference type="AlphaFoldDB" id="A0A1U6INT5"/>
<dbReference type="InterPro" id="IPR001387">
    <property type="entry name" value="Cro/C1-type_HTH"/>
</dbReference>
<dbReference type="SMART" id="SM00530">
    <property type="entry name" value="HTH_XRE"/>
    <property type="match status" value="1"/>
</dbReference>
<sequence>MGEMITIPLDEYRAMKAAVIDLADLHSYDRAMAAIARGEEELVPAEVAQRLFDGEAPLRVWREYRGLTQQALANASGVNRVQIANIEAGDRVGSVATLGKLADALGILIDDLA</sequence>
<dbReference type="Gene3D" id="1.10.260.40">
    <property type="entry name" value="lambda repressor-like DNA-binding domains"/>
    <property type="match status" value="1"/>
</dbReference>